<dbReference type="RefSeq" id="WP_161437019.1">
    <property type="nucleotide sequence ID" value="NZ_WXYO01000008.1"/>
</dbReference>
<evidence type="ECO:0000259" key="1">
    <source>
        <dbReference type="Pfam" id="PF10988"/>
    </source>
</evidence>
<keyword evidence="3" id="KW-1185">Reference proteome</keyword>
<proteinExistence type="predicted"/>
<name>A0A6L9EH59_9FLAO</name>
<gene>
    <name evidence="2" type="ORF">GTQ38_18380</name>
</gene>
<accession>A0A6L9EH59</accession>
<dbReference type="Gene3D" id="2.160.20.120">
    <property type="match status" value="1"/>
</dbReference>
<organism evidence="2 3">
    <name type="scientific">Poritiphilus flavus</name>
    <dbReference type="NCBI Taxonomy" id="2697053"/>
    <lineage>
        <taxon>Bacteria</taxon>
        <taxon>Pseudomonadati</taxon>
        <taxon>Bacteroidota</taxon>
        <taxon>Flavobacteriia</taxon>
        <taxon>Flavobacteriales</taxon>
        <taxon>Flavobacteriaceae</taxon>
        <taxon>Poritiphilus</taxon>
    </lineage>
</organism>
<evidence type="ECO:0000313" key="2">
    <source>
        <dbReference type="EMBL" id="NAS13986.1"/>
    </source>
</evidence>
<dbReference type="Pfam" id="PF10988">
    <property type="entry name" value="DUF2807"/>
    <property type="match status" value="1"/>
</dbReference>
<feature type="domain" description="Putative auto-transporter adhesin head GIN" evidence="1">
    <location>
        <begin position="28"/>
        <end position="207"/>
    </location>
</feature>
<dbReference type="InterPro" id="IPR021255">
    <property type="entry name" value="DUF2807"/>
</dbReference>
<sequence>MKKIFTLLFLLAGFTTFSQRIIDKDVGQFNEIKVFDLIEVNLIKSDENRILIKGENVDDIRFVNKNGTLKLRMHLDKRFMGEDTFIEVYYTDLDIIDGNEGAKIVCNELIEQNRIELRTQEGAMIKAGLDVENLDVRAVTGGIIETSGLATNQFIVLNTGGIFEGRELKTQASSIKISAGGEAELYASEKVDINIRAGGDVYVYGNPSQINKNTFAGGRIFIKDF</sequence>
<reference evidence="2 3" key="1">
    <citation type="submission" date="2020-01" db="EMBL/GenBank/DDBJ databases">
        <title>Bacteria diversity of Porities sp.</title>
        <authorList>
            <person name="Wang G."/>
        </authorList>
    </citation>
    <scope>NUCLEOTIDE SEQUENCE [LARGE SCALE GENOMIC DNA]</scope>
    <source>
        <strain evidence="2 3">R33</strain>
    </source>
</reference>
<evidence type="ECO:0000313" key="3">
    <source>
        <dbReference type="Proteomes" id="UP000475249"/>
    </source>
</evidence>
<protein>
    <submittedName>
        <fullName evidence="2">DUF2807 domain-containing protein</fullName>
    </submittedName>
</protein>
<dbReference type="EMBL" id="WXYO01000008">
    <property type="protein sequence ID" value="NAS13986.1"/>
    <property type="molecule type" value="Genomic_DNA"/>
</dbReference>
<dbReference type="AlphaFoldDB" id="A0A6L9EH59"/>
<comment type="caution">
    <text evidence="2">The sequence shown here is derived from an EMBL/GenBank/DDBJ whole genome shotgun (WGS) entry which is preliminary data.</text>
</comment>
<dbReference type="Proteomes" id="UP000475249">
    <property type="component" value="Unassembled WGS sequence"/>
</dbReference>